<evidence type="ECO:0000313" key="5">
    <source>
        <dbReference type="EMBL" id="JAC55465.1"/>
    </source>
</evidence>
<organism evidence="5">
    <name type="scientific">Bactrocera dorsalis</name>
    <name type="common">Oriental fruit fly</name>
    <name type="synonym">Dacus dorsalis</name>
    <dbReference type="NCBI Taxonomy" id="27457"/>
    <lineage>
        <taxon>Eukaryota</taxon>
        <taxon>Metazoa</taxon>
        <taxon>Ecdysozoa</taxon>
        <taxon>Arthropoda</taxon>
        <taxon>Hexapoda</taxon>
        <taxon>Insecta</taxon>
        <taxon>Pterygota</taxon>
        <taxon>Neoptera</taxon>
        <taxon>Endopterygota</taxon>
        <taxon>Diptera</taxon>
        <taxon>Brachycera</taxon>
        <taxon>Muscomorpha</taxon>
        <taxon>Tephritoidea</taxon>
        <taxon>Tephritidae</taxon>
        <taxon>Bactrocera</taxon>
        <taxon>Bactrocera</taxon>
    </lineage>
</organism>
<evidence type="ECO:0000256" key="3">
    <source>
        <dbReference type="SAM" id="SignalP"/>
    </source>
</evidence>
<comment type="subcellular location">
    <subcellularLocation>
        <location evidence="1">Secreted</location>
    </subcellularLocation>
</comment>
<reference evidence="5" key="1">
    <citation type="journal article" date="2014" name="BMC Genomics">
        <title>Characterizing the developmental transcriptome of the oriental fruit fly, Bactrocera dorsalis (Diptera: Tephritidae) through comparative genomic analysis with Drosophila melanogaster utilizing modENCODE datasets.</title>
        <authorList>
            <person name="Geib S.M."/>
            <person name="Calla B."/>
            <person name="Hall B."/>
            <person name="Hou S."/>
            <person name="Manoukis N.C."/>
        </authorList>
    </citation>
    <scope>NUCLEOTIDE SEQUENCE</scope>
    <source>
        <strain evidence="5">Punador</strain>
    </source>
</reference>
<dbReference type="SMART" id="SM01318">
    <property type="entry name" value="SVWC"/>
    <property type="match status" value="1"/>
</dbReference>
<protein>
    <recommendedName>
        <fullName evidence="4">Single domain-containing protein</fullName>
    </recommendedName>
</protein>
<dbReference type="InterPro" id="IPR053308">
    <property type="entry name" value="Vago-like"/>
</dbReference>
<feature type="domain" description="Single" evidence="4">
    <location>
        <begin position="36"/>
        <end position="105"/>
    </location>
</feature>
<keyword evidence="3" id="KW-0732">Signal</keyword>
<dbReference type="Pfam" id="PF15430">
    <property type="entry name" value="SVWC"/>
    <property type="match status" value="1"/>
</dbReference>
<dbReference type="OrthoDB" id="7390288at2759"/>
<feature type="chain" id="PRO_5007369327" description="Single domain-containing protein" evidence="3">
    <location>
        <begin position="19"/>
        <end position="107"/>
    </location>
</feature>
<proteinExistence type="predicted"/>
<dbReference type="PANTHER" id="PTHR39957:SF2">
    <property type="entry name" value="GEO11553P1"/>
    <property type="match status" value="1"/>
</dbReference>
<dbReference type="GO" id="GO:0005576">
    <property type="term" value="C:extracellular region"/>
    <property type="evidence" value="ECO:0007669"/>
    <property type="project" value="UniProtKB-SubCell"/>
</dbReference>
<name>A0A034WMR4_BACDO</name>
<evidence type="ECO:0000256" key="2">
    <source>
        <dbReference type="ARBA" id="ARBA00022525"/>
    </source>
</evidence>
<dbReference type="EMBL" id="GAKP01003486">
    <property type="protein sequence ID" value="JAC55466.1"/>
    <property type="molecule type" value="Transcribed_RNA"/>
</dbReference>
<dbReference type="AlphaFoldDB" id="A0A034WMR4"/>
<dbReference type="InterPro" id="IPR029277">
    <property type="entry name" value="SVWC_dom"/>
</dbReference>
<feature type="signal peptide" evidence="3">
    <location>
        <begin position="1"/>
        <end position="18"/>
    </location>
</feature>
<evidence type="ECO:0000256" key="1">
    <source>
        <dbReference type="ARBA" id="ARBA00004613"/>
    </source>
</evidence>
<accession>A0A034WMR4</accession>
<dbReference type="PANTHER" id="PTHR39957">
    <property type="entry name" value="AT09846P1-RELATED"/>
    <property type="match status" value="1"/>
</dbReference>
<dbReference type="EMBL" id="GAKP01003487">
    <property type="protein sequence ID" value="JAC55465.1"/>
    <property type="molecule type" value="Transcribed_RNA"/>
</dbReference>
<sequence>MSALLVFIICATLPLTWTFSTQYYGNTKHTALPNHCYYEELKLAVPVNDTLYPTDIEFQCITVSCRHDYVLVIKHCDRYLLRHGCIEQPPDYSRPYPDCCTQIKCAD</sequence>
<evidence type="ECO:0000259" key="4">
    <source>
        <dbReference type="SMART" id="SM01318"/>
    </source>
</evidence>
<keyword evidence="2" id="KW-0964">Secreted</keyword>